<name>A0A1N7ME22_9FLAO</name>
<evidence type="ECO:0000256" key="9">
    <source>
        <dbReference type="RuleBase" id="RU361157"/>
    </source>
</evidence>
<dbReference type="PANTHER" id="PTHR30413:SF8">
    <property type="entry name" value="TRANSPORT PERMEASE PROTEIN"/>
    <property type="match status" value="1"/>
</dbReference>
<dbReference type="PANTHER" id="PTHR30413">
    <property type="entry name" value="INNER MEMBRANE TRANSPORT PERMEASE"/>
    <property type="match status" value="1"/>
</dbReference>
<keyword evidence="6 9" id="KW-0812">Transmembrane</keyword>
<protein>
    <recommendedName>
        <fullName evidence="9">Transport permease protein</fullName>
    </recommendedName>
</protein>
<keyword evidence="7 9" id="KW-1133">Transmembrane helix</keyword>
<keyword evidence="12" id="KW-1185">Reference proteome</keyword>
<keyword evidence="4 9" id="KW-1003">Cell membrane</keyword>
<evidence type="ECO:0000259" key="10">
    <source>
        <dbReference type="PROSITE" id="PS51012"/>
    </source>
</evidence>
<evidence type="ECO:0000313" key="12">
    <source>
        <dbReference type="Proteomes" id="UP000185839"/>
    </source>
</evidence>
<dbReference type="InterPro" id="IPR047817">
    <property type="entry name" value="ABC2_TM_bact-type"/>
</dbReference>
<evidence type="ECO:0000256" key="4">
    <source>
        <dbReference type="ARBA" id="ARBA00022475"/>
    </source>
</evidence>
<comment type="subcellular location">
    <subcellularLocation>
        <location evidence="1">Cell inner membrane</location>
        <topology evidence="1">Multi-pass membrane protein</topology>
    </subcellularLocation>
    <subcellularLocation>
        <location evidence="9">Cell membrane</location>
        <topology evidence="9">Multi-pass membrane protein</topology>
    </subcellularLocation>
</comment>
<dbReference type="Proteomes" id="UP000185839">
    <property type="component" value="Unassembled WGS sequence"/>
</dbReference>
<evidence type="ECO:0000256" key="5">
    <source>
        <dbReference type="ARBA" id="ARBA00022519"/>
    </source>
</evidence>
<dbReference type="AlphaFoldDB" id="A0A1N7ME22"/>
<dbReference type="OrthoDB" id="9786910at2"/>
<organism evidence="11 12">
    <name type="scientific">Kaistella chaponensis</name>
    <dbReference type="NCBI Taxonomy" id="713588"/>
    <lineage>
        <taxon>Bacteria</taxon>
        <taxon>Pseudomonadati</taxon>
        <taxon>Bacteroidota</taxon>
        <taxon>Flavobacteriia</taxon>
        <taxon>Flavobacteriales</taxon>
        <taxon>Weeksellaceae</taxon>
        <taxon>Chryseobacterium group</taxon>
        <taxon>Kaistella</taxon>
    </lineage>
</organism>
<dbReference type="STRING" id="713588.SAMN05421789_108101"/>
<evidence type="ECO:0000313" key="11">
    <source>
        <dbReference type="EMBL" id="SIS84288.1"/>
    </source>
</evidence>
<dbReference type="PROSITE" id="PS51012">
    <property type="entry name" value="ABC_TM2"/>
    <property type="match status" value="1"/>
</dbReference>
<evidence type="ECO:0000256" key="2">
    <source>
        <dbReference type="ARBA" id="ARBA00007783"/>
    </source>
</evidence>
<dbReference type="Pfam" id="PF01061">
    <property type="entry name" value="ABC2_membrane"/>
    <property type="match status" value="1"/>
</dbReference>
<feature type="transmembrane region" description="Helical" evidence="9">
    <location>
        <begin position="54"/>
        <end position="74"/>
    </location>
</feature>
<feature type="transmembrane region" description="Helical" evidence="9">
    <location>
        <begin position="166"/>
        <end position="188"/>
    </location>
</feature>
<proteinExistence type="inferred from homology"/>
<feature type="transmembrane region" description="Helical" evidence="9">
    <location>
        <begin position="94"/>
        <end position="115"/>
    </location>
</feature>
<keyword evidence="5" id="KW-0997">Cell inner membrane</keyword>
<reference evidence="12" key="1">
    <citation type="submission" date="2017-01" db="EMBL/GenBank/DDBJ databases">
        <authorList>
            <person name="Varghese N."/>
            <person name="Submissions S."/>
        </authorList>
    </citation>
    <scope>NUCLEOTIDE SEQUENCE [LARGE SCALE GENOMIC DNA]</scope>
    <source>
        <strain evidence="12">DSM 23145</strain>
    </source>
</reference>
<dbReference type="GO" id="GO:0005886">
    <property type="term" value="C:plasma membrane"/>
    <property type="evidence" value="ECO:0007669"/>
    <property type="project" value="UniProtKB-SubCell"/>
</dbReference>
<feature type="transmembrane region" description="Helical" evidence="9">
    <location>
        <begin position="135"/>
        <end position="154"/>
    </location>
</feature>
<sequence>MTETQQQEWTNVIESDHSLFKLNLKEVWQYRDLVFMFVKRDFISSFKQTILGPLWFFINPIMTTIVFTFVFGGIAKLPTDGIPPVLFYLAGNTLWGYFSTTMLSVSNVFTGNAGIFGKVYFPRLVTPISTIISSFMRLSIQLLLFFIVLGYFIYKDQVLPNYWAFFSPVLIIFLALFALGLGMIFSSLTTKYRDLSLLLGFGVSLFMWFTPVILPTSMVKKQLGHYGYLADLNPLTPIFECFKYGFIGSGDFNVTRLLMSFAFITVVLFVGIVIFNKSEKSFIDTV</sequence>
<evidence type="ECO:0000256" key="3">
    <source>
        <dbReference type="ARBA" id="ARBA00022448"/>
    </source>
</evidence>
<gene>
    <name evidence="11" type="ORF">SAMN05421789_108101</name>
</gene>
<dbReference type="InterPro" id="IPR013525">
    <property type="entry name" value="ABC2_TM"/>
</dbReference>
<accession>A0A1N7ME22</accession>
<dbReference type="EMBL" id="FTOI01000008">
    <property type="protein sequence ID" value="SIS84288.1"/>
    <property type="molecule type" value="Genomic_DNA"/>
</dbReference>
<comment type="similarity">
    <text evidence="2 9">Belongs to the ABC-2 integral membrane protein family.</text>
</comment>
<feature type="transmembrane region" description="Helical" evidence="9">
    <location>
        <begin position="257"/>
        <end position="275"/>
    </location>
</feature>
<feature type="domain" description="ABC transmembrane type-2" evidence="10">
    <location>
        <begin position="51"/>
        <end position="278"/>
    </location>
</feature>
<evidence type="ECO:0000256" key="1">
    <source>
        <dbReference type="ARBA" id="ARBA00004429"/>
    </source>
</evidence>
<evidence type="ECO:0000256" key="7">
    <source>
        <dbReference type="ARBA" id="ARBA00022989"/>
    </source>
</evidence>
<dbReference type="GO" id="GO:0015920">
    <property type="term" value="P:lipopolysaccharide transport"/>
    <property type="evidence" value="ECO:0007669"/>
    <property type="project" value="TreeGrafter"/>
</dbReference>
<evidence type="ECO:0000256" key="6">
    <source>
        <dbReference type="ARBA" id="ARBA00022692"/>
    </source>
</evidence>
<keyword evidence="3 9" id="KW-0813">Transport</keyword>
<keyword evidence="8 9" id="KW-0472">Membrane</keyword>
<dbReference type="RefSeq" id="WP_076387274.1">
    <property type="nucleotide sequence ID" value="NZ_FTOI01000008.1"/>
</dbReference>
<evidence type="ECO:0000256" key="8">
    <source>
        <dbReference type="ARBA" id="ARBA00023136"/>
    </source>
</evidence>
<feature type="transmembrane region" description="Helical" evidence="9">
    <location>
        <begin position="195"/>
        <end position="214"/>
    </location>
</feature>
<dbReference type="GO" id="GO:0140359">
    <property type="term" value="F:ABC-type transporter activity"/>
    <property type="evidence" value="ECO:0007669"/>
    <property type="project" value="InterPro"/>
</dbReference>